<comment type="caution">
    <text evidence="2">The sequence shown here is derived from an EMBL/GenBank/DDBJ whole genome shotgun (WGS) entry which is preliminary data.</text>
</comment>
<organism evidence="2 3">
    <name type="scientific">Rhodocytophaga aerolata</name>
    <dbReference type="NCBI Taxonomy" id="455078"/>
    <lineage>
        <taxon>Bacteria</taxon>
        <taxon>Pseudomonadati</taxon>
        <taxon>Bacteroidota</taxon>
        <taxon>Cytophagia</taxon>
        <taxon>Cytophagales</taxon>
        <taxon>Rhodocytophagaceae</taxon>
        <taxon>Rhodocytophaga</taxon>
    </lineage>
</organism>
<sequence length="256" mass="29666">MSLLKRRKMIEPGHTLSLVSQTALLGLHRSGLYYHPVAVDTEDLLLMSLLDKQYLKTPFYGYRKMTVFLQEGGYQVNHKRVRRLMRVMGIEAIYCRPNTSQANKAHKIYPYLLKGLSITGANQVWATDITYIPMKKGFMYLMAIIDLYSRYVLEWSISNTMESEWCSQTLKKALTKHGKPVLFNTDQGSQFTADLFLEVLLSNGIQPSMDGKGRAVDNIFVERLWRSVKYEDIYLKAYEDGWQLEQGMDNYFVSVR</sequence>
<dbReference type="InterPro" id="IPR036397">
    <property type="entry name" value="RNaseH_sf"/>
</dbReference>
<feature type="domain" description="Integrase catalytic" evidence="1">
    <location>
        <begin position="106"/>
        <end position="256"/>
    </location>
</feature>
<dbReference type="Pfam" id="PF00665">
    <property type="entry name" value="rve"/>
    <property type="match status" value="1"/>
</dbReference>
<dbReference type="Pfam" id="PF13276">
    <property type="entry name" value="HTH_21"/>
    <property type="match status" value="1"/>
</dbReference>
<reference evidence="2" key="1">
    <citation type="submission" date="2023-07" db="EMBL/GenBank/DDBJ databases">
        <title>The genome sequence of Rhodocytophaga aerolata KACC 12507.</title>
        <authorList>
            <person name="Zhang X."/>
        </authorList>
    </citation>
    <scope>NUCLEOTIDE SEQUENCE</scope>
    <source>
        <strain evidence="2">KACC 12507</strain>
    </source>
</reference>
<evidence type="ECO:0000259" key="1">
    <source>
        <dbReference type="PROSITE" id="PS50994"/>
    </source>
</evidence>
<dbReference type="EMBL" id="JAUKPO010000017">
    <property type="protein sequence ID" value="MDO1449175.1"/>
    <property type="molecule type" value="Genomic_DNA"/>
</dbReference>
<dbReference type="PROSITE" id="PS50994">
    <property type="entry name" value="INTEGRASE"/>
    <property type="match status" value="1"/>
</dbReference>
<name>A0ABT8RAU3_9BACT</name>
<dbReference type="InterPro" id="IPR001584">
    <property type="entry name" value="Integrase_cat-core"/>
</dbReference>
<dbReference type="InterPro" id="IPR025948">
    <property type="entry name" value="HTH-like_dom"/>
</dbReference>
<evidence type="ECO:0000313" key="3">
    <source>
        <dbReference type="Proteomes" id="UP001168528"/>
    </source>
</evidence>
<accession>A0ABT8RAU3</accession>
<dbReference type="Gene3D" id="3.30.420.10">
    <property type="entry name" value="Ribonuclease H-like superfamily/Ribonuclease H"/>
    <property type="match status" value="1"/>
</dbReference>
<keyword evidence="3" id="KW-1185">Reference proteome</keyword>
<dbReference type="InterPro" id="IPR012337">
    <property type="entry name" value="RNaseH-like_sf"/>
</dbReference>
<gene>
    <name evidence="2" type="ORF">Q0590_23060</name>
</gene>
<evidence type="ECO:0000313" key="2">
    <source>
        <dbReference type="EMBL" id="MDO1449175.1"/>
    </source>
</evidence>
<dbReference type="InterPro" id="IPR048020">
    <property type="entry name" value="Transpos_IS3"/>
</dbReference>
<dbReference type="Proteomes" id="UP001168528">
    <property type="component" value="Unassembled WGS sequence"/>
</dbReference>
<dbReference type="RefSeq" id="WP_302039978.1">
    <property type="nucleotide sequence ID" value="NZ_JAUKPO010000017.1"/>
</dbReference>
<proteinExistence type="predicted"/>
<dbReference type="PANTHER" id="PTHR46889">
    <property type="entry name" value="TRANSPOSASE INSF FOR INSERTION SEQUENCE IS3B-RELATED"/>
    <property type="match status" value="1"/>
</dbReference>
<dbReference type="PANTHER" id="PTHR46889:SF5">
    <property type="entry name" value="INTEGRASE PROTEIN"/>
    <property type="match status" value="1"/>
</dbReference>
<dbReference type="InterPro" id="IPR050900">
    <property type="entry name" value="Transposase_IS3/IS150/IS904"/>
</dbReference>
<dbReference type="SUPFAM" id="SSF53098">
    <property type="entry name" value="Ribonuclease H-like"/>
    <property type="match status" value="1"/>
</dbReference>
<protein>
    <submittedName>
        <fullName evidence="2">IS3 family transposase</fullName>
    </submittedName>
</protein>
<dbReference type="NCBIfam" id="NF033516">
    <property type="entry name" value="transpos_IS3"/>
    <property type="match status" value="1"/>
</dbReference>